<dbReference type="GO" id="GO:0003700">
    <property type="term" value="F:DNA-binding transcription factor activity"/>
    <property type="evidence" value="ECO:0007669"/>
    <property type="project" value="InterPro"/>
</dbReference>
<protein>
    <submittedName>
        <fullName evidence="5">DNA-binding transcriptional regulator, MarR family</fullName>
    </submittedName>
</protein>
<evidence type="ECO:0000259" key="4">
    <source>
        <dbReference type="PROSITE" id="PS50995"/>
    </source>
</evidence>
<keyword evidence="3" id="KW-0804">Transcription</keyword>
<feature type="domain" description="HTH marR-type" evidence="4">
    <location>
        <begin position="13"/>
        <end position="146"/>
    </location>
</feature>
<dbReference type="Pfam" id="PF01047">
    <property type="entry name" value="MarR"/>
    <property type="match status" value="1"/>
</dbReference>
<evidence type="ECO:0000256" key="2">
    <source>
        <dbReference type="ARBA" id="ARBA00023125"/>
    </source>
</evidence>
<dbReference type="GO" id="GO:0003677">
    <property type="term" value="F:DNA binding"/>
    <property type="evidence" value="ECO:0007669"/>
    <property type="project" value="UniProtKB-KW"/>
</dbReference>
<dbReference type="EMBL" id="FNJI01000060">
    <property type="protein sequence ID" value="SDP80908.1"/>
    <property type="molecule type" value="Genomic_DNA"/>
</dbReference>
<name>A0A1H0VRT0_9BACT</name>
<dbReference type="OrthoDB" id="195851at2"/>
<evidence type="ECO:0000313" key="5">
    <source>
        <dbReference type="EMBL" id="SDP80908.1"/>
    </source>
</evidence>
<keyword evidence="1" id="KW-0805">Transcription regulation</keyword>
<keyword evidence="2 5" id="KW-0238">DNA-binding</keyword>
<dbReference type="InterPro" id="IPR036390">
    <property type="entry name" value="WH_DNA-bd_sf"/>
</dbReference>
<dbReference type="SUPFAM" id="SSF46785">
    <property type="entry name" value="Winged helix' DNA-binding domain"/>
    <property type="match status" value="1"/>
</dbReference>
<dbReference type="PROSITE" id="PS50995">
    <property type="entry name" value="HTH_MARR_2"/>
    <property type="match status" value="1"/>
</dbReference>
<dbReference type="PRINTS" id="PR00598">
    <property type="entry name" value="HTHMARR"/>
</dbReference>
<accession>A0A1H0VRT0</accession>
<dbReference type="AlphaFoldDB" id="A0A1H0VRT0"/>
<dbReference type="SMART" id="SM00347">
    <property type="entry name" value="HTH_MARR"/>
    <property type="match status" value="1"/>
</dbReference>
<dbReference type="Proteomes" id="UP000199073">
    <property type="component" value="Unassembled WGS sequence"/>
</dbReference>
<dbReference type="Gene3D" id="1.10.10.10">
    <property type="entry name" value="Winged helix-like DNA-binding domain superfamily/Winged helix DNA-binding domain"/>
    <property type="match status" value="1"/>
</dbReference>
<organism evidence="5 6">
    <name type="scientific">Desulforhopalus singaporensis</name>
    <dbReference type="NCBI Taxonomy" id="91360"/>
    <lineage>
        <taxon>Bacteria</taxon>
        <taxon>Pseudomonadati</taxon>
        <taxon>Thermodesulfobacteriota</taxon>
        <taxon>Desulfobulbia</taxon>
        <taxon>Desulfobulbales</taxon>
        <taxon>Desulfocapsaceae</taxon>
        <taxon>Desulforhopalus</taxon>
    </lineage>
</organism>
<dbReference type="PANTHER" id="PTHR42756">
    <property type="entry name" value="TRANSCRIPTIONAL REGULATOR, MARR"/>
    <property type="match status" value="1"/>
</dbReference>
<evidence type="ECO:0000313" key="6">
    <source>
        <dbReference type="Proteomes" id="UP000199073"/>
    </source>
</evidence>
<proteinExistence type="predicted"/>
<dbReference type="PANTHER" id="PTHR42756:SF1">
    <property type="entry name" value="TRANSCRIPTIONAL REPRESSOR OF EMRAB OPERON"/>
    <property type="match status" value="1"/>
</dbReference>
<dbReference type="STRING" id="91360.SAMN05660330_04197"/>
<dbReference type="InterPro" id="IPR036388">
    <property type="entry name" value="WH-like_DNA-bd_sf"/>
</dbReference>
<evidence type="ECO:0000256" key="3">
    <source>
        <dbReference type="ARBA" id="ARBA00023163"/>
    </source>
</evidence>
<gene>
    <name evidence="5" type="ORF">SAMN05660330_04197</name>
</gene>
<reference evidence="5 6" key="1">
    <citation type="submission" date="2016-10" db="EMBL/GenBank/DDBJ databases">
        <authorList>
            <person name="de Groot N.N."/>
        </authorList>
    </citation>
    <scope>NUCLEOTIDE SEQUENCE [LARGE SCALE GENOMIC DNA]</scope>
    <source>
        <strain evidence="5 6">DSM 12130</strain>
    </source>
</reference>
<keyword evidence="6" id="KW-1185">Reference proteome</keyword>
<sequence>MDRNLNNSQSQRSKDLLIGLRKTTQAIDLHAKYLRKTVGITNPQLVILQELLSHLESLSVSQLSKVVSLSQETVTGILTRLDKNTLVSRRKSDKDKRRSLISTTEAGRKLLQNAPSPLKHEFTTSFNSLRDWEQHMILCSIHRIVDTMSAQKIAASPFW</sequence>
<evidence type="ECO:0000256" key="1">
    <source>
        <dbReference type="ARBA" id="ARBA00023015"/>
    </source>
</evidence>
<dbReference type="InterPro" id="IPR000835">
    <property type="entry name" value="HTH_MarR-typ"/>
</dbReference>